<dbReference type="Proteomes" id="UP000321827">
    <property type="component" value="Unassembled WGS sequence"/>
</dbReference>
<dbReference type="RefSeq" id="WP_147146189.1">
    <property type="nucleotide sequence ID" value="NZ_BJXN01000004.1"/>
</dbReference>
<evidence type="ECO:0000313" key="3">
    <source>
        <dbReference type="EMBL" id="GEM89404.1"/>
    </source>
</evidence>
<evidence type="ECO:0000256" key="2">
    <source>
        <dbReference type="SAM" id="Phobius"/>
    </source>
</evidence>
<feature type="transmembrane region" description="Helical" evidence="2">
    <location>
        <begin position="327"/>
        <end position="350"/>
    </location>
</feature>
<reference evidence="3 4" key="1">
    <citation type="submission" date="2019-07" db="EMBL/GenBank/DDBJ databases">
        <title>Whole genome shotgun sequence of Oceanithermus desulfurans NBRC 100063.</title>
        <authorList>
            <person name="Hosoyama A."/>
            <person name="Uohara A."/>
            <person name="Ohji S."/>
            <person name="Ichikawa N."/>
        </authorList>
    </citation>
    <scope>NUCLEOTIDE SEQUENCE [LARGE SCALE GENOMIC DNA]</scope>
    <source>
        <strain evidence="3 4">NBRC 100063</strain>
    </source>
</reference>
<name>A0A511RID9_9DEIN</name>
<proteinExistence type="predicted"/>
<gene>
    <name evidence="3" type="ORF">ODE01S_08380</name>
</gene>
<keyword evidence="2" id="KW-1133">Transmembrane helix</keyword>
<sequence>MRFRVRYRHPSPPDRPSRLYLTLPGDRPGQRIHDARLSQPARQRQSDEGRTLACFELGAGAELALDFDLDTEPIFEARPAALTGEVGSLIEDVFARLQEQGYRLDGGGESGPGEAALTLAQSVLQAARERGWRGELVLGHLLLNDPAPHAWCRLETPGASVECDPWFYLVLQGVPDYWLAYGLAPRPEDYLAGHEGRRLTWGTAPVPAGFLPCHEADGDEEALFYFWPDAVWVAGAGFLPPASRELSAVETGTAAAFRSALDALRVAAFAGLLLVALGLVRSGGWPLLAYAGYATLLVPVQGRAWWRLLERPAARARALEPLLFHAAFLAVVAGWDTVLPQTLFLLTWIYQRVRVFWRDYQDAARRPSRA</sequence>
<comment type="caution">
    <text evidence="3">The sequence shown here is derived from an EMBL/GenBank/DDBJ whole genome shotgun (WGS) entry which is preliminary data.</text>
</comment>
<feature type="region of interest" description="Disordered" evidence="1">
    <location>
        <begin position="1"/>
        <end position="48"/>
    </location>
</feature>
<accession>A0A511RID9</accession>
<dbReference type="AlphaFoldDB" id="A0A511RID9"/>
<evidence type="ECO:0000313" key="4">
    <source>
        <dbReference type="Proteomes" id="UP000321827"/>
    </source>
</evidence>
<keyword evidence="2" id="KW-0812">Transmembrane</keyword>
<protein>
    <submittedName>
        <fullName evidence="3">Uncharacterized protein</fullName>
    </submittedName>
</protein>
<dbReference type="OrthoDB" id="30071at2"/>
<feature type="transmembrane region" description="Helical" evidence="2">
    <location>
        <begin position="263"/>
        <end position="281"/>
    </location>
</feature>
<dbReference type="EMBL" id="BJXN01000004">
    <property type="protein sequence ID" value="GEM89404.1"/>
    <property type="molecule type" value="Genomic_DNA"/>
</dbReference>
<evidence type="ECO:0000256" key="1">
    <source>
        <dbReference type="SAM" id="MobiDB-lite"/>
    </source>
</evidence>
<organism evidence="3 4">
    <name type="scientific">Oceanithermus desulfurans NBRC 100063</name>
    <dbReference type="NCBI Taxonomy" id="1227550"/>
    <lineage>
        <taxon>Bacteria</taxon>
        <taxon>Thermotogati</taxon>
        <taxon>Deinococcota</taxon>
        <taxon>Deinococci</taxon>
        <taxon>Thermales</taxon>
        <taxon>Thermaceae</taxon>
        <taxon>Oceanithermus</taxon>
    </lineage>
</organism>
<keyword evidence="2" id="KW-0472">Membrane</keyword>